<dbReference type="EMBL" id="FODV01000005">
    <property type="protein sequence ID" value="SEO79906.1"/>
    <property type="molecule type" value="Genomic_DNA"/>
</dbReference>
<evidence type="ECO:0000256" key="2">
    <source>
        <dbReference type="SAM" id="MobiDB-lite"/>
    </source>
</evidence>
<gene>
    <name evidence="5" type="ORF">SAMN04487948_105207</name>
</gene>
<evidence type="ECO:0000313" key="5">
    <source>
        <dbReference type="EMBL" id="SEO79906.1"/>
    </source>
</evidence>
<organism evidence="5 6">
    <name type="scientific">Halogranum amylolyticum</name>
    <dbReference type="NCBI Taxonomy" id="660520"/>
    <lineage>
        <taxon>Archaea</taxon>
        <taxon>Methanobacteriati</taxon>
        <taxon>Methanobacteriota</taxon>
        <taxon>Stenosarchaea group</taxon>
        <taxon>Halobacteria</taxon>
        <taxon>Halobacteriales</taxon>
        <taxon>Haloferacaceae</taxon>
    </lineage>
</organism>
<keyword evidence="1" id="KW-0732">Signal</keyword>
<keyword evidence="3" id="KW-0812">Transmembrane</keyword>
<keyword evidence="3" id="KW-1133">Transmembrane helix</keyword>
<dbReference type="PANTHER" id="PTHR42754:SF1">
    <property type="entry name" value="LIPOPROTEIN"/>
    <property type="match status" value="1"/>
</dbReference>
<dbReference type="Pfam" id="PF07705">
    <property type="entry name" value="CARDB"/>
    <property type="match status" value="1"/>
</dbReference>
<proteinExistence type="predicted"/>
<feature type="region of interest" description="Disordered" evidence="2">
    <location>
        <begin position="445"/>
        <end position="473"/>
    </location>
</feature>
<feature type="region of interest" description="Disordered" evidence="2">
    <location>
        <begin position="505"/>
        <end position="540"/>
    </location>
</feature>
<keyword evidence="6" id="KW-1185">Reference proteome</keyword>
<dbReference type="Proteomes" id="UP000199126">
    <property type="component" value="Unassembled WGS sequence"/>
</dbReference>
<feature type="compositionally biased region" description="Pro residues" evidence="2">
    <location>
        <begin position="522"/>
        <end position="532"/>
    </location>
</feature>
<dbReference type="InterPro" id="IPR011635">
    <property type="entry name" value="CARDB"/>
</dbReference>
<dbReference type="GO" id="GO:0030115">
    <property type="term" value="C:S-layer"/>
    <property type="evidence" value="ECO:0007669"/>
    <property type="project" value="UniProtKB-SubCell"/>
</dbReference>
<evidence type="ECO:0000256" key="1">
    <source>
        <dbReference type="ARBA" id="ARBA00022729"/>
    </source>
</evidence>
<dbReference type="InterPro" id="IPR013783">
    <property type="entry name" value="Ig-like_fold"/>
</dbReference>
<reference evidence="6" key="1">
    <citation type="submission" date="2016-10" db="EMBL/GenBank/DDBJ databases">
        <authorList>
            <person name="Varghese N."/>
            <person name="Submissions S."/>
        </authorList>
    </citation>
    <scope>NUCLEOTIDE SEQUENCE [LARGE SCALE GENOMIC DNA]</scope>
    <source>
        <strain evidence="6">CGMCC 1.10121</strain>
    </source>
</reference>
<feature type="region of interest" description="Disordered" evidence="2">
    <location>
        <begin position="39"/>
        <end position="73"/>
    </location>
</feature>
<feature type="compositionally biased region" description="Low complexity" evidence="2">
    <location>
        <begin position="40"/>
        <end position="58"/>
    </location>
</feature>
<name>A0A1H8SN17_9EURY</name>
<protein>
    <submittedName>
        <fullName evidence="5">PGF-CTERM protein</fullName>
    </submittedName>
</protein>
<dbReference type="OrthoDB" id="98274at2157"/>
<dbReference type="InterPro" id="IPR011047">
    <property type="entry name" value="Quinoprotein_ADH-like_sf"/>
</dbReference>
<feature type="transmembrane region" description="Helical" evidence="3">
    <location>
        <begin position="543"/>
        <end position="562"/>
    </location>
</feature>
<evidence type="ECO:0000313" key="6">
    <source>
        <dbReference type="Proteomes" id="UP000199126"/>
    </source>
</evidence>
<dbReference type="NCBIfam" id="TIGR04126">
    <property type="entry name" value="PGF_CTERM"/>
    <property type="match status" value="1"/>
</dbReference>
<dbReference type="PANTHER" id="PTHR42754">
    <property type="entry name" value="ENDOGLUCANASE"/>
    <property type="match status" value="1"/>
</dbReference>
<dbReference type="RefSeq" id="WP_089824327.1">
    <property type="nucleotide sequence ID" value="NZ_FODV01000005.1"/>
</dbReference>
<feature type="compositionally biased region" description="Low complexity" evidence="2">
    <location>
        <begin position="505"/>
        <end position="521"/>
    </location>
</feature>
<dbReference type="GO" id="GO:0005886">
    <property type="term" value="C:plasma membrane"/>
    <property type="evidence" value="ECO:0007669"/>
    <property type="project" value="UniProtKB-SubCell"/>
</dbReference>
<dbReference type="Gene3D" id="2.60.40.10">
    <property type="entry name" value="Immunoglobulins"/>
    <property type="match status" value="1"/>
</dbReference>
<dbReference type="InterPro" id="IPR026371">
    <property type="entry name" value="PGF_CTERM"/>
</dbReference>
<feature type="domain" description="CARDB" evidence="4">
    <location>
        <begin position="424"/>
        <end position="493"/>
    </location>
</feature>
<evidence type="ECO:0000259" key="4">
    <source>
        <dbReference type="Pfam" id="PF07705"/>
    </source>
</evidence>
<dbReference type="AlphaFoldDB" id="A0A1H8SN17"/>
<accession>A0A1H8SN17</accession>
<dbReference type="SUPFAM" id="SSF50998">
    <property type="entry name" value="Quinoprotein alcohol dehydrogenase-like"/>
    <property type="match status" value="1"/>
</dbReference>
<keyword evidence="3" id="KW-0472">Membrane</keyword>
<evidence type="ECO:0000256" key="3">
    <source>
        <dbReference type="SAM" id="Phobius"/>
    </source>
</evidence>
<sequence length="570" mass="60557">MYSESFPLAAVVVVLLVASVGTPLFGPVVGDVLARETVESQESQANQTSQESQENQESGPDDPPVEAWIRTYGGPRDDRGALVVRLDDGYLLAASTRSFGQATGSRGDLWLVRLDEEGREQWARPYGTGSDESPRALLVTERGYFLAGEIGTVEGVELYGLDADGAIEWSRLYGVGTGVGDAVLRDDGYLLVGQRITGNGSQPAAVVAVDDVGRFTEIRNYTGRPAAKERFTDVIETTNGTVLVVGESDRSEGDVRAWAVELTPEGEPLWRELIGSPSVEARTTSVVELPDGDYLLVGTQTRNRVAAGWAARLDGTTGTLQWRRSYDEVTVEDVVVDEGGVLLVGSYREGRSATTDALVLALDDRGRERWRQTYGGDGNDVFAAVESTETGHLLVGWTSSTGAGRDDVYAVAVDPSIHARDLATSATTVDSGETIQVSATIVNRGDQRRSHQTTLRVDGDSRETKPVVVPPGEERSVSFELSFEEPGSYAVAVDGLTPISVTVDATPTATPESTPTVTPTATPTPEPTPSPTSAPTTETTSPGFGVVVGVAAVVGVLLLVVLRQPSQSEK</sequence>